<protein>
    <submittedName>
        <fullName evidence="1">Uncharacterized protein</fullName>
    </submittedName>
</protein>
<gene>
    <name evidence="1" type="ORF">OG579_17020</name>
</gene>
<evidence type="ECO:0000313" key="1">
    <source>
        <dbReference type="EMBL" id="WUM19389.1"/>
    </source>
</evidence>
<dbReference type="EMBL" id="CP108021">
    <property type="protein sequence ID" value="WUM19389.1"/>
    <property type="molecule type" value="Genomic_DNA"/>
</dbReference>
<evidence type="ECO:0000313" key="2">
    <source>
        <dbReference type="Proteomes" id="UP001432128"/>
    </source>
</evidence>
<organism evidence="1 2">
    <name type="scientific">Williamsia herbipolensis</name>
    <dbReference type="NCBI Taxonomy" id="1603258"/>
    <lineage>
        <taxon>Bacteria</taxon>
        <taxon>Bacillati</taxon>
        <taxon>Actinomycetota</taxon>
        <taxon>Actinomycetes</taxon>
        <taxon>Mycobacteriales</taxon>
        <taxon>Nocardiaceae</taxon>
        <taxon>Williamsia</taxon>
    </lineage>
</organism>
<dbReference type="RefSeq" id="WP_328856898.1">
    <property type="nucleotide sequence ID" value="NZ_CP108021.1"/>
</dbReference>
<sequence>MGRIVHYQSYGTPGGEYLPEPRAAIITEISWPRVEVTQPSGEAVACVGCGEQFVHGRALESEHSQEECDEQFRERVASGEVSPLVGLCVLNPTGQFFNRDVAYAEEPTPGHWNWPPRTEATELRDGGGVVFGVVTPR</sequence>
<proteinExistence type="predicted"/>
<name>A0AAU4K005_9NOCA</name>
<dbReference type="KEGG" id="whr:OG579_17020"/>
<dbReference type="AlphaFoldDB" id="A0AAU4K005"/>
<dbReference type="Proteomes" id="UP001432128">
    <property type="component" value="Chromosome"/>
</dbReference>
<reference evidence="1 2" key="1">
    <citation type="submission" date="2022-10" db="EMBL/GenBank/DDBJ databases">
        <title>The complete genomes of actinobacterial strains from the NBC collection.</title>
        <authorList>
            <person name="Joergensen T.S."/>
            <person name="Alvarez Arevalo M."/>
            <person name="Sterndorff E.B."/>
            <person name="Faurdal D."/>
            <person name="Vuksanovic O."/>
            <person name="Mourched A.-S."/>
            <person name="Charusanti P."/>
            <person name="Shaw S."/>
            <person name="Blin K."/>
            <person name="Weber T."/>
        </authorList>
    </citation>
    <scope>NUCLEOTIDE SEQUENCE [LARGE SCALE GENOMIC DNA]</scope>
    <source>
        <strain evidence="1 2">NBC_00319</strain>
    </source>
</reference>
<accession>A0AAU4K005</accession>
<keyword evidence="2" id="KW-1185">Reference proteome</keyword>